<dbReference type="GeneID" id="25286929"/>
<reference evidence="19 20" key="1">
    <citation type="submission" date="2013-03" db="EMBL/GenBank/DDBJ databases">
        <title>The Genome Sequence of Exophiala aquamarina CBS 119918.</title>
        <authorList>
            <consortium name="The Broad Institute Genomics Platform"/>
            <person name="Cuomo C."/>
            <person name="de Hoog S."/>
            <person name="Gorbushina A."/>
            <person name="Walker B."/>
            <person name="Young S.K."/>
            <person name="Zeng Q."/>
            <person name="Gargeya S."/>
            <person name="Fitzgerald M."/>
            <person name="Haas B."/>
            <person name="Abouelleil A."/>
            <person name="Allen A.W."/>
            <person name="Alvarado L."/>
            <person name="Arachchi H.M."/>
            <person name="Berlin A.M."/>
            <person name="Chapman S.B."/>
            <person name="Gainer-Dewar J."/>
            <person name="Goldberg J."/>
            <person name="Griggs A."/>
            <person name="Gujja S."/>
            <person name="Hansen M."/>
            <person name="Howarth C."/>
            <person name="Imamovic A."/>
            <person name="Ireland A."/>
            <person name="Larimer J."/>
            <person name="McCowan C."/>
            <person name="Murphy C."/>
            <person name="Pearson M."/>
            <person name="Poon T.W."/>
            <person name="Priest M."/>
            <person name="Roberts A."/>
            <person name="Saif S."/>
            <person name="Shea T."/>
            <person name="Sisk P."/>
            <person name="Sykes S."/>
            <person name="Wortman J."/>
            <person name="Nusbaum C."/>
            <person name="Birren B."/>
        </authorList>
    </citation>
    <scope>NUCLEOTIDE SEQUENCE [LARGE SCALE GENOMIC DNA]</scope>
    <source>
        <strain evidence="19 20">CBS 119918</strain>
    </source>
</reference>
<evidence type="ECO:0000256" key="11">
    <source>
        <dbReference type="ARBA" id="ARBA00023167"/>
    </source>
</evidence>
<evidence type="ECO:0000256" key="8">
    <source>
        <dbReference type="ARBA" id="ARBA00022697"/>
    </source>
</evidence>
<keyword evidence="10 14" id="KW-0560">Oxidoreductase</keyword>
<dbReference type="Pfam" id="PF00742">
    <property type="entry name" value="Homoserine_dh"/>
    <property type="match status" value="1"/>
</dbReference>
<evidence type="ECO:0000256" key="2">
    <source>
        <dbReference type="ARBA" id="ARBA00005056"/>
    </source>
</evidence>
<dbReference type="Gene3D" id="3.30.360.10">
    <property type="entry name" value="Dihydrodipicolinate Reductase, domain 2"/>
    <property type="match status" value="1"/>
</dbReference>
<keyword evidence="16" id="KW-0732">Signal</keyword>
<dbReference type="GO" id="GO:0004412">
    <property type="term" value="F:homoserine dehydrogenase activity"/>
    <property type="evidence" value="ECO:0007669"/>
    <property type="project" value="UniProtKB-EC"/>
</dbReference>
<proteinExistence type="inferred from homology"/>
<dbReference type="UniPathway" id="UPA00051">
    <property type="reaction ID" value="UER00465"/>
</dbReference>
<evidence type="ECO:0000256" key="1">
    <source>
        <dbReference type="ARBA" id="ARBA00001920"/>
    </source>
</evidence>
<evidence type="ECO:0000259" key="18">
    <source>
        <dbReference type="Pfam" id="PF03447"/>
    </source>
</evidence>
<comment type="cofactor">
    <cofactor evidence="1">
        <name>a metal cation</name>
        <dbReference type="ChEBI" id="CHEBI:25213"/>
    </cofactor>
</comment>
<dbReference type="GO" id="GO:0009090">
    <property type="term" value="P:homoserine biosynthetic process"/>
    <property type="evidence" value="ECO:0007669"/>
    <property type="project" value="TreeGrafter"/>
</dbReference>
<comment type="caution">
    <text evidence="19">The sequence shown here is derived from an EMBL/GenBank/DDBJ whole genome shotgun (WGS) entry which is preliminary data.</text>
</comment>
<dbReference type="Proteomes" id="UP000027920">
    <property type="component" value="Unassembled WGS sequence"/>
</dbReference>
<dbReference type="InterPro" id="IPR019811">
    <property type="entry name" value="HDH_CS"/>
</dbReference>
<evidence type="ECO:0000256" key="13">
    <source>
        <dbReference type="ARBA" id="ARBA00059589"/>
    </source>
</evidence>
<name>A0A072NVZ2_9EURO</name>
<dbReference type="PANTHER" id="PTHR43070:SF5">
    <property type="entry name" value="HOMOSERINE DEHYDROGENASE"/>
    <property type="match status" value="1"/>
</dbReference>
<dbReference type="FunFam" id="3.30.360.10:FF:000006">
    <property type="entry name" value="Bifunctional aspartokinase/homoserine dehydrogenase"/>
    <property type="match status" value="1"/>
</dbReference>
<evidence type="ECO:0000256" key="15">
    <source>
        <dbReference type="RuleBase" id="RU004171"/>
    </source>
</evidence>
<dbReference type="InterPro" id="IPR036291">
    <property type="entry name" value="NAD(P)-bd_dom_sf"/>
</dbReference>
<evidence type="ECO:0000256" key="4">
    <source>
        <dbReference type="ARBA" id="ARBA00006753"/>
    </source>
</evidence>
<dbReference type="PANTHER" id="PTHR43070">
    <property type="match status" value="1"/>
</dbReference>
<comment type="function">
    <text evidence="13">Catalyzes the conversion of L-aspartate-beta-semialdehyde (L-Asa) to L-homoserine (L-Hse), the third step in the biosynthesis of amino acids that derive from aspartate (the aspartate family of amino acids), including methioinine and threonine, the latter of which is a precursor to isoleucine; production of homoserine leads to a branch-point in the pathway as it can either be O-phosphorylated for processing to threonine, or O-acylated for processing to methionine.</text>
</comment>
<dbReference type="PROSITE" id="PS01042">
    <property type="entry name" value="HOMOSER_DHGENASE"/>
    <property type="match status" value="1"/>
</dbReference>
<evidence type="ECO:0000256" key="14">
    <source>
        <dbReference type="RuleBase" id="RU000579"/>
    </source>
</evidence>
<keyword evidence="8 14" id="KW-0791">Threonine biosynthesis</keyword>
<dbReference type="EC" id="1.1.1.3" evidence="5 14"/>
<dbReference type="InterPro" id="IPR001342">
    <property type="entry name" value="HDH_cat"/>
</dbReference>
<comment type="similarity">
    <text evidence="4 15">Belongs to the homoserine dehydrogenase family.</text>
</comment>
<feature type="domain" description="Aspartate/homoserine dehydrogenase NAD-binding" evidence="18">
    <location>
        <begin position="70"/>
        <end position="144"/>
    </location>
</feature>
<keyword evidence="9 14" id="KW-0521">NADP</keyword>
<dbReference type="Pfam" id="PF03447">
    <property type="entry name" value="NAD_binding_3"/>
    <property type="match status" value="1"/>
</dbReference>
<dbReference type="GO" id="GO:0009086">
    <property type="term" value="P:methionine biosynthetic process"/>
    <property type="evidence" value="ECO:0007669"/>
    <property type="project" value="UniProtKB-KW"/>
</dbReference>
<dbReference type="OrthoDB" id="67851at2759"/>
<dbReference type="InterPro" id="IPR011147">
    <property type="entry name" value="Bifunc_Aspkin/hSer_DH"/>
</dbReference>
<protein>
    <recommendedName>
        <fullName evidence="6 14">Homoserine dehydrogenase</fullName>
        <ecNumber evidence="5 14">1.1.1.3</ecNumber>
    </recommendedName>
</protein>
<evidence type="ECO:0000259" key="17">
    <source>
        <dbReference type="Pfam" id="PF00742"/>
    </source>
</evidence>
<dbReference type="SUPFAM" id="SSF51735">
    <property type="entry name" value="NAD(P)-binding Rossmann-fold domains"/>
    <property type="match status" value="1"/>
</dbReference>
<evidence type="ECO:0000313" key="20">
    <source>
        <dbReference type="Proteomes" id="UP000027920"/>
    </source>
</evidence>
<evidence type="ECO:0000256" key="12">
    <source>
        <dbReference type="ARBA" id="ARBA00048841"/>
    </source>
</evidence>
<gene>
    <name evidence="19" type="ORF">A1O9_12034</name>
</gene>
<feature type="signal peptide" evidence="16">
    <location>
        <begin position="1"/>
        <end position="24"/>
    </location>
</feature>
<dbReference type="GO" id="GO:0050661">
    <property type="term" value="F:NADP binding"/>
    <property type="evidence" value="ECO:0007669"/>
    <property type="project" value="InterPro"/>
</dbReference>
<comment type="catalytic activity">
    <reaction evidence="12">
        <text>L-homoserine + NADP(+) = L-aspartate 4-semialdehyde + NADPH + H(+)</text>
        <dbReference type="Rhea" id="RHEA:15761"/>
        <dbReference type="ChEBI" id="CHEBI:15378"/>
        <dbReference type="ChEBI" id="CHEBI:57476"/>
        <dbReference type="ChEBI" id="CHEBI:57783"/>
        <dbReference type="ChEBI" id="CHEBI:58349"/>
        <dbReference type="ChEBI" id="CHEBI:537519"/>
        <dbReference type="EC" id="1.1.1.3"/>
    </reaction>
    <physiologicalReaction direction="right-to-left" evidence="12">
        <dbReference type="Rhea" id="RHEA:15763"/>
    </physiologicalReaction>
</comment>
<dbReference type="VEuPathDB" id="FungiDB:A1O9_12034"/>
<evidence type="ECO:0000256" key="7">
    <source>
        <dbReference type="ARBA" id="ARBA00022605"/>
    </source>
</evidence>
<evidence type="ECO:0000256" key="6">
    <source>
        <dbReference type="ARBA" id="ARBA00013376"/>
    </source>
</evidence>
<evidence type="ECO:0000256" key="10">
    <source>
        <dbReference type="ARBA" id="ARBA00023002"/>
    </source>
</evidence>
<dbReference type="STRING" id="1182545.A0A072NVZ2"/>
<evidence type="ECO:0000256" key="5">
    <source>
        <dbReference type="ARBA" id="ARBA00013213"/>
    </source>
</evidence>
<evidence type="ECO:0000256" key="9">
    <source>
        <dbReference type="ARBA" id="ARBA00022857"/>
    </source>
</evidence>
<evidence type="ECO:0000313" key="19">
    <source>
        <dbReference type="EMBL" id="KEF52044.1"/>
    </source>
</evidence>
<keyword evidence="7 14" id="KW-0028">Amino-acid biosynthesis</keyword>
<comment type="pathway">
    <text evidence="3 14">Amino-acid biosynthesis; L-methionine biosynthesis via de novo pathway; L-homoserine from L-aspartate: step 3/3.</text>
</comment>
<dbReference type="UniPathway" id="UPA00050">
    <property type="reaction ID" value="UER00063"/>
</dbReference>
<feature type="domain" description="Homoserine dehydrogenase catalytic" evidence="17">
    <location>
        <begin position="152"/>
        <end position="359"/>
    </location>
</feature>
<evidence type="ECO:0000256" key="16">
    <source>
        <dbReference type="SAM" id="SignalP"/>
    </source>
</evidence>
<dbReference type="GO" id="GO:0009088">
    <property type="term" value="P:threonine biosynthetic process"/>
    <property type="evidence" value="ECO:0007669"/>
    <property type="project" value="UniProtKB-UniPathway"/>
</dbReference>
<keyword evidence="11 14" id="KW-0486">Methionine biosynthesis</keyword>
<dbReference type="Gene3D" id="3.40.50.720">
    <property type="entry name" value="NAD(P)-binding Rossmann-like Domain"/>
    <property type="match status" value="1"/>
</dbReference>
<sequence>MPKRQSKVLLAIIGACFISQLAQLVKRPQYSGRLSLCYIAMIDKAYFTRDYSAIDMDNAITIMETNGQSPPSIPEIVQYLAAAPHKVIMVDNTSAQRLAESYPLFLSRGISIVTPNKKAFSGDLDIWQRIFKAAETGGSYVYHESSVGAGLPVVCTLKDLVATGDEVTRIEGVFSGTLSYLFNSFSPIAQINGAVEDNWSTQVAKAERLGFTEPDPRDDLNGLDVARKLTILARLAGLPITSPTSFPVESLIPKGLEGASSTQEFLEGLPQFDHEMKDRKIAAEKSGKVLRYTGSVDMATKTVKVALEEADRSSPIAQLKGSDNIIVFHTKRYGRLPLIVQGAGAGAEVTAMGVLGDLLRVLAQIMLPV</sequence>
<keyword evidence="20" id="KW-1185">Reference proteome</keyword>
<dbReference type="HOGENOM" id="CLU_009116_0_1_1"/>
<evidence type="ECO:0000256" key="3">
    <source>
        <dbReference type="ARBA" id="ARBA00005062"/>
    </source>
</evidence>
<accession>A0A072NVZ2</accession>
<dbReference type="SUPFAM" id="SSF55347">
    <property type="entry name" value="Glyceraldehyde-3-phosphate dehydrogenase-like, C-terminal domain"/>
    <property type="match status" value="1"/>
</dbReference>
<feature type="chain" id="PRO_5001682941" description="Homoserine dehydrogenase" evidence="16">
    <location>
        <begin position="25"/>
        <end position="369"/>
    </location>
</feature>
<dbReference type="EMBL" id="AMGV01000020">
    <property type="protein sequence ID" value="KEF52044.1"/>
    <property type="molecule type" value="Genomic_DNA"/>
</dbReference>
<dbReference type="RefSeq" id="XP_013254634.1">
    <property type="nucleotide sequence ID" value="XM_013399180.1"/>
</dbReference>
<dbReference type="InterPro" id="IPR005106">
    <property type="entry name" value="Asp/hSer_DH_NAD-bd"/>
</dbReference>
<organism evidence="19 20">
    <name type="scientific">Exophiala aquamarina CBS 119918</name>
    <dbReference type="NCBI Taxonomy" id="1182545"/>
    <lineage>
        <taxon>Eukaryota</taxon>
        <taxon>Fungi</taxon>
        <taxon>Dikarya</taxon>
        <taxon>Ascomycota</taxon>
        <taxon>Pezizomycotina</taxon>
        <taxon>Eurotiomycetes</taxon>
        <taxon>Chaetothyriomycetidae</taxon>
        <taxon>Chaetothyriales</taxon>
        <taxon>Herpotrichiellaceae</taxon>
        <taxon>Exophiala</taxon>
    </lineage>
</organism>
<dbReference type="AlphaFoldDB" id="A0A072NVZ2"/>
<comment type="pathway">
    <text evidence="2 14">Amino-acid biosynthesis; L-threonine biosynthesis; L-threonine from L-aspartate: step 3/5.</text>
</comment>